<reference evidence="3 4" key="2">
    <citation type="submission" date="2022-06" db="EMBL/GenBank/DDBJ databases">
        <title>Genomic Encyclopedia of Type Strains, Phase I: the one thousand microbial genomes (KMG-I) project.</title>
        <authorList>
            <person name="Kyrpides N."/>
        </authorList>
    </citation>
    <scope>NUCLEOTIDE SEQUENCE [LARGE SCALE GENOMIC DNA]</scope>
    <source>
        <strain evidence="3 4">DSM 43889</strain>
    </source>
</reference>
<dbReference type="Proteomes" id="UP000791080">
    <property type="component" value="Unassembled WGS sequence"/>
</dbReference>
<feature type="transmembrane region" description="Helical" evidence="2">
    <location>
        <begin position="271"/>
        <end position="294"/>
    </location>
</feature>
<feature type="compositionally biased region" description="Basic and acidic residues" evidence="1">
    <location>
        <begin position="1"/>
        <end position="15"/>
    </location>
</feature>
<evidence type="ECO:0008006" key="5">
    <source>
        <dbReference type="Google" id="ProtNLM"/>
    </source>
</evidence>
<feature type="transmembrane region" description="Helical" evidence="2">
    <location>
        <begin position="354"/>
        <end position="371"/>
    </location>
</feature>
<feature type="region of interest" description="Disordered" evidence="1">
    <location>
        <begin position="1"/>
        <end position="65"/>
    </location>
</feature>
<evidence type="ECO:0000313" key="4">
    <source>
        <dbReference type="Proteomes" id="UP000791080"/>
    </source>
</evidence>
<feature type="transmembrane region" description="Helical" evidence="2">
    <location>
        <begin position="194"/>
        <end position="218"/>
    </location>
</feature>
<keyword evidence="2" id="KW-1133">Transmembrane helix</keyword>
<accession>A0ABT1JCB5</accession>
<dbReference type="EMBL" id="AUBJ02000001">
    <property type="protein sequence ID" value="MCP2329803.1"/>
    <property type="molecule type" value="Genomic_DNA"/>
</dbReference>
<proteinExistence type="predicted"/>
<protein>
    <recommendedName>
        <fullName evidence="5">Integral membrane protein</fullName>
    </recommendedName>
</protein>
<keyword evidence="2" id="KW-0812">Transmembrane</keyword>
<feature type="transmembrane region" description="Helical" evidence="2">
    <location>
        <begin position="224"/>
        <end position="250"/>
    </location>
</feature>
<evidence type="ECO:0000313" key="3">
    <source>
        <dbReference type="EMBL" id="MCP2329803.1"/>
    </source>
</evidence>
<feature type="transmembrane region" description="Helical" evidence="2">
    <location>
        <begin position="158"/>
        <end position="182"/>
    </location>
</feature>
<keyword evidence="4" id="KW-1185">Reference proteome</keyword>
<reference evidence="3 4" key="1">
    <citation type="submission" date="2013-07" db="EMBL/GenBank/DDBJ databases">
        <authorList>
            <consortium name="DOE Joint Genome Institute"/>
            <person name="Reeve W."/>
            <person name="Huntemann M."/>
            <person name="Han J."/>
            <person name="Chen A."/>
            <person name="Kyrpides N."/>
            <person name="Mavromatis K."/>
            <person name="Markowitz V."/>
            <person name="Palaniappan K."/>
            <person name="Ivanova N."/>
            <person name="Schaumberg A."/>
            <person name="Pati A."/>
            <person name="Liolios K."/>
            <person name="Nordberg H.P."/>
            <person name="Cantor M.N."/>
            <person name="Hua S.X."/>
            <person name="Woyke T."/>
        </authorList>
    </citation>
    <scope>NUCLEOTIDE SEQUENCE [LARGE SCALE GENOMIC DNA]</scope>
    <source>
        <strain evidence="3 4">DSM 43889</strain>
    </source>
</reference>
<evidence type="ECO:0000256" key="2">
    <source>
        <dbReference type="SAM" id="Phobius"/>
    </source>
</evidence>
<comment type="caution">
    <text evidence="3">The sequence shown here is derived from an EMBL/GenBank/DDBJ whole genome shotgun (WGS) entry which is preliminary data.</text>
</comment>
<feature type="transmembrane region" description="Helical" evidence="2">
    <location>
        <begin position="118"/>
        <end position="138"/>
    </location>
</feature>
<evidence type="ECO:0000256" key="1">
    <source>
        <dbReference type="SAM" id="MobiDB-lite"/>
    </source>
</evidence>
<organism evidence="3 4">
    <name type="scientific">Actinoalloteichus caeruleus DSM 43889</name>
    <dbReference type="NCBI Taxonomy" id="1120930"/>
    <lineage>
        <taxon>Bacteria</taxon>
        <taxon>Bacillati</taxon>
        <taxon>Actinomycetota</taxon>
        <taxon>Actinomycetes</taxon>
        <taxon>Pseudonocardiales</taxon>
        <taxon>Pseudonocardiaceae</taxon>
        <taxon>Actinoalloteichus</taxon>
        <taxon>Actinoalloteichus cyanogriseus</taxon>
    </lineage>
</organism>
<feature type="transmembrane region" description="Helical" evidence="2">
    <location>
        <begin position="80"/>
        <end position="97"/>
    </location>
</feature>
<feature type="transmembrane region" description="Helical" evidence="2">
    <location>
        <begin position="331"/>
        <end position="348"/>
    </location>
</feature>
<gene>
    <name evidence="3" type="ORF">G443_000073</name>
</gene>
<name>A0ABT1JCB5_ACTCY</name>
<keyword evidence="2" id="KW-0472">Membrane</keyword>
<feature type="transmembrane region" description="Helical" evidence="2">
    <location>
        <begin position="300"/>
        <end position="319"/>
    </location>
</feature>
<dbReference type="RefSeq" id="WP_026418670.1">
    <property type="nucleotide sequence ID" value="NZ_AUBJ02000001.1"/>
</dbReference>
<sequence length="391" mass="40655">MTEKTKEPVSPDREPAAGTAVRVAPEGEPAQDQRGRAPATPSNDGAGPDTAAPGQEEARAPAGRARHAAHTLRRLVALPWVRATITLAILVTAAVIVTRGLWDQRGEIGDAARDLSPLVLLLSFLPALLGVALMALAWREPLQALSTPLGARDTVRLYSVGVLGKYVPGLVWSVVLQASLAARHRVTATHLTAAFGAFLMVSLTAGILVALPVSALMFDGGVLVLLGGLAGAAAALVLIPWSLALCLRWAARLRPLRSRLVPVAVAPLRRGVWICALFWLVTGAHLWVLTVGLGADPVEAVLPAVGGFALATVAGNIAFVVPDGLGIREGVLVALLTTCLPLGAAVVVATASRVLLVLADVVFFLWGSWSVRRDARRGALPSRPATVGTSP</sequence>